<dbReference type="AlphaFoldDB" id="A0A1F8GDS3"/>
<proteinExistence type="predicted"/>
<accession>A0A1F8GDS3</accession>
<evidence type="ECO:0000313" key="2">
    <source>
        <dbReference type="Proteomes" id="UP000178227"/>
    </source>
</evidence>
<dbReference type="Proteomes" id="UP000178227">
    <property type="component" value="Unassembled WGS sequence"/>
</dbReference>
<dbReference type="EMBL" id="MGKI01000002">
    <property type="protein sequence ID" value="OGN23535.1"/>
    <property type="molecule type" value="Genomic_DNA"/>
</dbReference>
<dbReference type="STRING" id="1802694.A2918_00605"/>
<name>A0A1F8GDS3_9BACT</name>
<sequence>MIQKRKTTPKENTLDIIARNVADIKDKMATKEDLGAFATKIDLEDMERRLSVKIESVDEKVDALEEVDVRNLERRVFVRKRR</sequence>
<organism evidence="1 2">
    <name type="scientific">Candidatus Yanofskybacteria bacterium RIFCSPLOWO2_01_FULL_42_49</name>
    <dbReference type="NCBI Taxonomy" id="1802694"/>
    <lineage>
        <taxon>Bacteria</taxon>
        <taxon>Candidatus Yanofskyibacteriota</taxon>
    </lineage>
</organism>
<evidence type="ECO:0000313" key="1">
    <source>
        <dbReference type="EMBL" id="OGN23535.1"/>
    </source>
</evidence>
<protein>
    <submittedName>
        <fullName evidence="1">Uncharacterized protein</fullName>
    </submittedName>
</protein>
<comment type="caution">
    <text evidence="1">The sequence shown here is derived from an EMBL/GenBank/DDBJ whole genome shotgun (WGS) entry which is preliminary data.</text>
</comment>
<reference evidence="1 2" key="1">
    <citation type="journal article" date="2016" name="Nat. Commun.">
        <title>Thousands of microbial genomes shed light on interconnected biogeochemical processes in an aquifer system.</title>
        <authorList>
            <person name="Anantharaman K."/>
            <person name="Brown C.T."/>
            <person name="Hug L.A."/>
            <person name="Sharon I."/>
            <person name="Castelle C.J."/>
            <person name="Probst A.J."/>
            <person name="Thomas B.C."/>
            <person name="Singh A."/>
            <person name="Wilkins M.J."/>
            <person name="Karaoz U."/>
            <person name="Brodie E.L."/>
            <person name="Williams K.H."/>
            <person name="Hubbard S.S."/>
            <person name="Banfield J.F."/>
        </authorList>
    </citation>
    <scope>NUCLEOTIDE SEQUENCE [LARGE SCALE GENOMIC DNA]</scope>
</reference>
<gene>
    <name evidence="1" type="ORF">A2918_00605</name>
</gene>